<proteinExistence type="predicted"/>
<dbReference type="RefSeq" id="WP_017824754.1">
    <property type="nucleotide sequence ID" value="NZ_KB403092.1"/>
</dbReference>
<dbReference type="GO" id="GO:0006355">
    <property type="term" value="P:regulation of DNA-templated transcription"/>
    <property type="evidence" value="ECO:0007669"/>
    <property type="project" value="InterPro"/>
</dbReference>
<dbReference type="EMBL" id="AORC01000013">
    <property type="protein sequence ID" value="EYT48653.1"/>
    <property type="molecule type" value="Genomic_DNA"/>
</dbReference>
<gene>
    <name evidence="2" type="ORF">D641_0110585</name>
</gene>
<accession>A0A022KZ86</accession>
<dbReference type="OrthoDB" id="5242095at2"/>
<feature type="domain" description="HTH merR-type" evidence="1">
    <location>
        <begin position="1"/>
        <end position="70"/>
    </location>
</feature>
<dbReference type="SUPFAM" id="SSF46955">
    <property type="entry name" value="Putative DNA-binding domain"/>
    <property type="match status" value="1"/>
</dbReference>
<sequence>MLLAELAEASGTSTASIKFYRREGLLPPGDRVTATRQEYGSRHVERLQLIQVLRELVDAPIARIGRLTAILDDPDQGLLPALAEAQRITLGVGDEEDPCASDGTRAPEHPSIAAMLEHLGWPDVPSAPRQALDSLLHSLDAWGAPSGAEVLIGYAEPMQRIARADMAWMRRLPGDAPAGPGADNGSGTSDDVLVMRAVAGTVAYDRLVQLLRALGHTSLSVLEDRSPRP</sequence>
<reference evidence="2 3" key="1">
    <citation type="journal article" date="2013" name="Genome Announc.">
        <title>Draft genome sequence of an Actinobacterium, Brachybacterium muris strain UCD-AY4.</title>
        <authorList>
            <person name="Lo J.R."/>
            <person name="Lang J.M."/>
            <person name="Darling A.E."/>
            <person name="Eisen J.A."/>
            <person name="Coil D.A."/>
        </authorList>
    </citation>
    <scope>NUCLEOTIDE SEQUENCE [LARGE SCALE GENOMIC DNA]</scope>
    <source>
        <strain evidence="2 3">UCD-AY4</strain>
    </source>
</reference>
<protein>
    <submittedName>
        <fullName evidence="2">MerR family transcriptional regulator</fullName>
    </submittedName>
</protein>
<dbReference type="InterPro" id="IPR009061">
    <property type="entry name" value="DNA-bd_dom_put_sf"/>
</dbReference>
<dbReference type="HOGENOM" id="CLU_102175_0_0_11"/>
<evidence type="ECO:0000313" key="2">
    <source>
        <dbReference type="EMBL" id="EYT48653.1"/>
    </source>
</evidence>
<dbReference type="InterPro" id="IPR000551">
    <property type="entry name" value="MerR-type_HTH_dom"/>
</dbReference>
<dbReference type="Proteomes" id="UP000019754">
    <property type="component" value="Unassembled WGS sequence"/>
</dbReference>
<organism evidence="2 3">
    <name type="scientific">Brachybacterium muris UCD-AY4</name>
    <dbReference type="NCBI Taxonomy" id="1249481"/>
    <lineage>
        <taxon>Bacteria</taxon>
        <taxon>Bacillati</taxon>
        <taxon>Actinomycetota</taxon>
        <taxon>Actinomycetes</taxon>
        <taxon>Micrococcales</taxon>
        <taxon>Dermabacteraceae</taxon>
        <taxon>Brachybacterium</taxon>
    </lineage>
</organism>
<dbReference type="PROSITE" id="PS50937">
    <property type="entry name" value="HTH_MERR_2"/>
    <property type="match status" value="1"/>
</dbReference>
<dbReference type="Pfam" id="PF13411">
    <property type="entry name" value="MerR_1"/>
    <property type="match status" value="1"/>
</dbReference>
<dbReference type="AlphaFoldDB" id="A0A022KZ86"/>
<name>A0A022KZ86_9MICO</name>
<dbReference type="SMART" id="SM00422">
    <property type="entry name" value="HTH_MERR"/>
    <property type="match status" value="1"/>
</dbReference>
<dbReference type="PRINTS" id="PR00040">
    <property type="entry name" value="HTHMERR"/>
</dbReference>
<keyword evidence="3" id="KW-1185">Reference proteome</keyword>
<dbReference type="GO" id="GO:0003677">
    <property type="term" value="F:DNA binding"/>
    <property type="evidence" value="ECO:0007669"/>
    <property type="project" value="InterPro"/>
</dbReference>
<dbReference type="STRING" id="1249481.D641_0110585"/>
<dbReference type="Gene3D" id="1.10.1660.10">
    <property type="match status" value="1"/>
</dbReference>
<evidence type="ECO:0000259" key="1">
    <source>
        <dbReference type="PROSITE" id="PS50937"/>
    </source>
</evidence>
<comment type="caution">
    <text evidence="2">The sequence shown here is derived from an EMBL/GenBank/DDBJ whole genome shotgun (WGS) entry which is preliminary data.</text>
</comment>
<evidence type="ECO:0000313" key="3">
    <source>
        <dbReference type="Proteomes" id="UP000019754"/>
    </source>
</evidence>